<feature type="compositionally biased region" description="Basic and acidic residues" evidence="1">
    <location>
        <begin position="129"/>
        <end position="141"/>
    </location>
</feature>
<keyword evidence="3" id="KW-1185">Reference proteome</keyword>
<accession>A0A7U0J6Q6</accession>
<dbReference type="EMBL" id="MW394391">
    <property type="protein sequence ID" value="QQV92141.1"/>
    <property type="molecule type" value="Genomic_DNA"/>
</dbReference>
<protein>
    <submittedName>
        <fullName evidence="2">Uncharacterized protein</fullName>
    </submittedName>
</protein>
<feature type="region of interest" description="Disordered" evidence="1">
    <location>
        <begin position="129"/>
        <end position="151"/>
    </location>
</feature>
<gene>
    <name evidence="2" type="ORF">vBKpMFBKp24_207</name>
</gene>
<name>A0A7U0J6Q6_9CAUD</name>
<sequence>MQDNIRSDVPNENGAIIPERTDFLGKLVQQVENRFWIIIDNGTQLEIMGDVITIAVPVASLNVVTNEVFTLSNGDGLVRFQTNDGRNVNNCSITYNSTARAELALASLMDFMRNKNTYIAEEAVQRQRLQDAKQEKKRPYTDSKQYSPSDNYASAANYSDYASAADKSPVDEGAYWAEVMRKSRPSLLTRFLNLFRK</sequence>
<reference evidence="2 3" key="1">
    <citation type="submission" date="2020-12" db="EMBL/GenBank/DDBJ databases">
        <title>Genomic characterization of four novel bacteriophages infecting Klebsiella pneumoniae.</title>
        <authorList>
            <person name="Estrada Bonilla B."/>
            <person name="Costa A.R."/>
            <person name="van Rossum T."/>
            <person name="Hagedoorn S."/>
            <person name="Wallinga H."/>
            <person name="Xiao M."/>
            <person name="Song W."/>
            <person name="Haas P.-J."/>
            <person name="Nobrega F.L."/>
            <person name="Brouns S.J.J."/>
        </authorList>
    </citation>
    <scope>NUCLEOTIDE SEQUENCE [LARGE SCALE GENOMIC DNA]</scope>
</reference>
<evidence type="ECO:0000313" key="3">
    <source>
        <dbReference type="Proteomes" id="UP000596381"/>
    </source>
</evidence>
<dbReference type="Proteomes" id="UP000596381">
    <property type="component" value="Segment"/>
</dbReference>
<evidence type="ECO:0000313" key="2">
    <source>
        <dbReference type="EMBL" id="QQV92141.1"/>
    </source>
</evidence>
<proteinExistence type="predicted"/>
<organism evidence="2 3">
    <name type="scientific">Klebsiella phage vB_KpM_FBKp24</name>
    <dbReference type="NCBI Taxonomy" id="2801834"/>
    <lineage>
        <taxon>Viruses</taxon>
        <taxon>Duplodnaviria</taxon>
        <taxon>Heunggongvirae</taxon>
        <taxon>Uroviricota</taxon>
        <taxon>Caudoviricetes</taxon>
        <taxon>Chimalliviridae</taxon>
        <taxon>Maaswegvirus</taxon>
        <taxon>Maaswegvirus Kp24</taxon>
    </lineage>
</organism>
<evidence type="ECO:0000256" key="1">
    <source>
        <dbReference type="SAM" id="MobiDB-lite"/>
    </source>
</evidence>